<proteinExistence type="inferred from homology"/>
<dbReference type="EMBL" id="SUKA01000001">
    <property type="protein sequence ID" value="TJY68110.1"/>
    <property type="molecule type" value="Genomic_DNA"/>
</dbReference>
<dbReference type="InterPro" id="IPR012910">
    <property type="entry name" value="Plug_dom"/>
</dbReference>
<comment type="caution">
    <text evidence="4">The sequence shown here is derived from an EMBL/GenBank/DDBJ whole genome shotgun (WGS) entry which is preliminary data.</text>
</comment>
<evidence type="ECO:0000313" key="4">
    <source>
        <dbReference type="EMBL" id="TJY68110.1"/>
    </source>
</evidence>
<dbReference type="SUPFAM" id="SSF49464">
    <property type="entry name" value="Carboxypeptidase regulatory domain-like"/>
    <property type="match status" value="1"/>
</dbReference>
<gene>
    <name evidence="4" type="ORF">FAZ19_02280</name>
</gene>
<dbReference type="SUPFAM" id="SSF56935">
    <property type="entry name" value="Porins"/>
    <property type="match status" value="1"/>
</dbReference>
<evidence type="ECO:0000313" key="5">
    <source>
        <dbReference type="Proteomes" id="UP000309872"/>
    </source>
</evidence>
<dbReference type="GO" id="GO:0009279">
    <property type="term" value="C:cell outer membrane"/>
    <property type="evidence" value="ECO:0007669"/>
    <property type="project" value="UniProtKB-SubCell"/>
</dbReference>
<dbReference type="OrthoDB" id="603589at2"/>
<comment type="subcellular location">
    <subcellularLocation>
        <location evidence="1">Cell outer membrane</location>
        <topology evidence="1">Multi-pass membrane protein</topology>
    </subcellularLocation>
</comment>
<dbReference type="NCBIfam" id="TIGR04056">
    <property type="entry name" value="OMP_RagA_SusC"/>
    <property type="match status" value="1"/>
</dbReference>
<feature type="signal peptide" evidence="2">
    <location>
        <begin position="1"/>
        <end position="22"/>
    </location>
</feature>
<dbReference type="InterPro" id="IPR008969">
    <property type="entry name" value="CarboxyPept-like_regulatory"/>
</dbReference>
<feature type="domain" description="TonB-dependent receptor plug" evidence="3">
    <location>
        <begin position="132"/>
        <end position="240"/>
    </location>
</feature>
<dbReference type="FunFam" id="2.170.130.10:FF:000003">
    <property type="entry name" value="SusC/RagA family TonB-linked outer membrane protein"/>
    <property type="match status" value="1"/>
</dbReference>
<keyword evidence="1" id="KW-0998">Cell outer membrane</keyword>
<dbReference type="NCBIfam" id="TIGR04057">
    <property type="entry name" value="SusC_RagA_signa"/>
    <property type="match status" value="1"/>
</dbReference>
<keyword evidence="2" id="KW-0732">Signal</keyword>
<name>A0A4U0H8F2_9SPHI</name>
<protein>
    <submittedName>
        <fullName evidence="4">TonB-dependent receptor</fullName>
    </submittedName>
</protein>
<dbReference type="Gene3D" id="2.170.130.10">
    <property type="entry name" value="TonB-dependent receptor, plug domain"/>
    <property type="match status" value="1"/>
</dbReference>
<dbReference type="Pfam" id="PF07715">
    <property type="entry name" value="Plug"/>
    <property type="match status" value="1"/>
</dbReference>
<reference evidence="4 5" key="1">
    <citation type="submission" date="2019-04" db="EMBL/GenBank/DDBJ databases">
        <title>Sphingobacterium olei sp. nov., isolated from oil-contaminated soil.</title>
        <authorList>
            <person name="Liu B."/>
        </authorList>
    </citation>
    <scope>NUCLEOTIDE SEQUENCE [LARGE SCALE GENOMIC DNA]</scope>
    <source>
        <strain evidence="4 5">Y3L14</strain>
    </source>
</reference>
<dbReference type="InterPro" id="IPR023997">
    <property type="entry name" value="TonB-dep_OMP_SusC/RagA_CS"/>
</dbReference>
<keyword evidence="1" id="KW-1134">Transmembrane beta strand</keyword>
<comment type="similarity">
    <text evidence="1">Belongs to the TonB-dependent receptor family.</text>
</comment>
<dbReference type="Gene3D" id="2.60.40.1120">
    <property type="entry name" value="Carboxypeptidase-like, regulatory domain"/>
    <property type="match status" value="1"/>
</dbReference>
<organism evidence="4 5">
    <name type="scientific">Sphingobacterium alkalisoli</name>
    <dbReference type="NCBI Taxonomy" id="1874115"/>
    <lineage>
        <taxon>Bacteria</taxon>
        <taxon>Pseudomonadati</taxon>
        <taxon>Bacteroidota</taxon>
        <taxon>Sphingobacteriia</taxon>
        <taxon>Sphingobacteriales</taxon>
        <taxon>Sphingobacteriaceae</taxon>
        <taxon>Sphingobacterium</taxon>
    </lineage>
</organism>
<dbReference type="RefSeq" id="WP_136818979.1">
    <property type="nucleotide sequence ID" value="NZ_BMJX01000001.1"/>
</dbReference>
<feature type="chain" id="PRO_5020580841" evidence="2">
    <location>
        <begin position="23"/>
        <end position="1071"/>
    </location>
</feature>
<evidence type="ECO:0000259" key="3">
    <source>
        <dbReference type="Pfam" id="PF07715"/>
    </source>
</evidence>
<evidence type="ECO:0000256" key="1">
    <source>
        <dbReference type="PROSITE-ProRule" id="PRU01360"/>
    </source>
</evidence>
<keyword evidence="4" id="KW-0675">Receptor</keyword>
<dbReference type="InterPro" id="IPR037066">
    <property type="entry name" value="Plug_dom_sf"/>
</dbReference>
<keyword evidence="1" id="KW-0813">Transport</keyword>
<keyword evidence="1" id="KW-0812">Transmembrane</keyword>
<dbReference type="InterPro" id="IPR023996">
    <property type="entry name" value="TonB-dep_OMP_SusC/RagA"/>
</dbReference>
<dbReference type="Pfam" id="PF13715">
    <property type="entry name" value="CarbopepD_reg_2"/>
    <property type="match status" value="1"/>
</dbReference>
<dbReference type="InterPro" id="IPR039426">
    <property type="entry name" value="TonB-dep_rcpt-like"/>
</dbReference>
<dbReference type="Proteomes" id="UP000309872">
    <property type="component" value="Unassembled WGS sequence"/>
</dbReference>
<sequence>MKKWLFLLLLGLILSFHSTSMAMEKDVSTISIALQDPLEVTGQITDTLGAPLPGVTIRLRSGIETTTDQNGRYVLAIPNEFVKDAVLTFSMVGFTQQQITVAGQTKIDVRLAEASNLIGETVVTAFGQRARKEDVVGAITTVNPSDLKIPSSNLTTALAGRAAGIIGFQRSGEPGADNADFFIRGVTTFGYKVDPLILIDNVESTKTDFARLQVDDIESFSILKDASAAALYGARGANGVILVTTKQGRRESLSVNFRLENSLSTATRNVELVDPITYMKLANEATVGRDPLTRGDYSQRQIEFTPPGGSLEYPAVDWQKELLNNYAMNQRANLSVRGGGSIAQYYVSGAFNQDNGVLKVPQVSNFNSNVNLKTYSLLSNVNINLTEKTQLIVRLSGTFDDYIGPLQSGTKAYRDIMRAVPTRFQPYYDPGENYKYLNHIMFGNADEGKYLNPYAEMVKGYREYSQSRMQAQLELNQNLDVVTEGLSFTGRVSTKRYAYYQIGRSYIPFTYEYSGSDNNGNNLYTLHNQDTGRETLEYDISQGRKDVTSVFFMQGITNYQRKFGEHSVTGLLVGTMNSELAGNTGSLQLSLPHRNLGVAGKFTYGYLGKYHLEANFGYNGSERFSEEYRYGFFPSVGLAWHVSKENFFESMQPVISNFRLRGTYGLVGNDAIGSPDQRFYYMSEIVDGSGWVFGPAQDESLTGVAVRRYPNPNITWETAYKSNVALELGLFNNAVEIQADWFTEQRKNIFMPRADIPATMGLAASIYANMGEAKGSGIDMSASYKKSFYNGLWIQGMANFTYATSKFEVYEEPAYEYPWLYRAGYPINIARGYIAERLFIDDQEVRNSPEQQLGGSVSGKPAMAGDIKYVDVNGDGKITSLDAVPLGYPTVPEINYGFGISLGYKGFDFNVFFQGLARESFFIDPEATGPFRSYRYPVNGVPGAEVVNGEIANNVLQVYADSHWSQENRDVYALFPRLSSQAGNPNNEVTSTWWMRNGEFLRLKQLTVGYTFEKKETGLLKRIGLGSLRVYGDGLNLLTFSRFKLWDVEMAGNGLGYPIQRVINVGVKMDF</sequence>
<evidence type="ECO:0000256" key="2">
    <source>
        <dbReference type="SAM" id="SignalP"/>
    </source>
</evidence>
<dbReference type="PROSITE" id="PS52016">
    <property type="entry name" value="TONB_DEPENDENT_REC_3"/>
    <property type="match status" value="1"/>
</dbReference>
<keyword evidence="1" id="KW-0472">Membrane</keyword>
<keyword evidence="5" id="KW-1185">Reference proteome</keyword>
<dbReference type="AlphaFoldDB" id="A0A4U0H8F2"/>
<accession>A0A4U0H8F2</accession>